<evidence type="ECO:0000256" key="3">
    <source>
        <dbReference type="ARBA" id="ARBA00022679"/>
    </source>
</evidence>
<accession>A0A8G2FWF3</accession>
<dbReference type="Gene3D" id="3.40.50.150">
    <property type="entry name" value="Vaccinia Virus protein VP39"/>
    <property type="match status" value="1"/>
</dbReference>
<dbReference type="SUPFAM" id="SSF53335">
    <property type="entry name" value="S-adenosyl-L-methionine-dependent methyltransferases"/>
    <property type="match status" value="1"/>
</dbReference>
<feature type="domain" description="Ribosomal RNA adenine methylase transferase N-terminal" evidence="7">
    <location>
        <begin position="17"/>
        <end position="178"/>
    </location>
</feature>
<evidence type="ECO:0000313" key="9">
    <source>
        <dbReference type="Proteomes" id="UP000192315"/>
    </source>
</evidence>
<protein>
    <submittedName>
        <fullName evidence="8">Dimethyladenosine transferase</fullName>
    </submittedName>
</protein>
<keyword evidence="3 6" id="KW-0808">Transferase</keyword>
<name>A0A8G2FWF3_PICTO</name>
<keyword evidence="1" id="KW-0698">rRNA processing</keyword>
<dbReference type="Proteomes" id="UP000192315">
    <property type="component" value="Unassembled WGS sequence"/>
</dbReference>
<dbReference type="Pfam" id="PF00398">
    <property type="entry name" value="RrnaAD"/>
    <property type="match status" value="1"/>
</dbReference>
<sequence>MKFSRKYGQVFLKNLNIAKIEVNLLNLSPGERVLEIGPGHGILTSIIMEKNVNLTVVEPDHRFYNEIILRFPGLNAIKNSFLDLNPDAYDKIIGNIPYNISSQIIFKLYDFDFKLALLMVQREFAERLVASPGNKNYSRLSASSKLRFDIKKVMDVSRKNFYPVPEVDSSIIIIKKNNKKIPCNPDDIIKMAFSMKRKKISSIFKNYDGPLKDKRPGDLSPEDFIDLCCYLFPERCQGS</sequence>
<dbReference type="GO" id="GO:0003723">
    <property type="term" value="F:RNA binding"/>
    <property type="evidence" value="ECO:0007669"/>
    <property type="project" value="UniProtKB-UniRule"/>
</dbReference>
<evidence type="ECO:0000256" key="2">
    <source>
        <dbReference type="ARBA" id="ARBA00022603"/>
    </source>
</evidence>
<keyword evidence="4 6" id="KW-0949">S-adenosyl-L-methionine</keyword>
<comment type="similarity">
    <text evidence="6">Belongs to the class I-like SAM-binding methyltransferase superfamily. rRNA adenine N(6)-methyltransferase family.</text>
</comment>
<feature type="binding site" evidence="6">
    <location>
        <position position="12"/>
    </location>
    <ligand>
        <name>S-adenosyl-L-methionine</name>
        <dbReference type="ChEBI" id="CHEBI:59789"/>
    </ligand>
</feature>
<keyword evidence="9" id="KW-1185">Reference proteome</keyword>
<dbReference type="EMBL" id="FWYE01000001">
    <property type="protein sequence ID" value="SMD30727.1"/>
    <property type="molecule type" value="Genomic_DNA"/>
</dbReference>
<dbReference type="NCBIfam" id="TIGR00755">
    <property type="entry name" value="ksgA"/>
    <property type="match status" value="1"/>
</dbReference>
<dbReference type="InterPro" id="IPR020596">
    <property type="entry name" value="rRNA_Ade_Mease_Trfase_CS"/>
</dbReference>
<organism evidence="8 9">
    <name type="scientific">Picrophilus torridus (strain ATCC 700027 / DSM 9790 / JCM 10055 / NBRC 100828 / KAW 2/3)</name>
    <dbReference type="NCBI Taxonomy" id="1122961"/>
    <lineage>
        <taxon>Archaea</taxon>
        <taxon>Methanobacteriati</taxon>
        <taxon>Thermoplasmatota</taxon>
        <taxon>Thermoplasmata</taxon>
        <taxon>Thermoplasmatales</taxon>
        <taxon>Picrophilaceae</taxon>
        <taxon>Picrophilus</taxon>
    </lineage>
</organism>
<keyword evidence="2 6" id="KW-0489">Methyltransferase</keyword>
<dbReference type="InterPro" id="IPR029063">
    <property type="entry name" value="SAM-dependent_MTases_sf"/>
</dbReference>
<dbReference type="InterPro" id="IPR020598">
    <property type="entry name" value="rRNA_Ade_methylase_Trfase_N"/>
</dbReference>
<evidence type="ECO:0000259" key="7">
    <source>
        <dbReference type="SMART" id="SM00650"/>
    </source>
</evidence>
<dbReference type="PROSITE" id="PS01131">
    <property type="entry name" value="RRNA_A_DIMETH"/>
    <property type="match status" value="1"/>
</dbReference>
<feature type="binding site" evidence="6">
    <location>
        <position position="37"/>
    </location>
    <ligand>
        <name>S-adenosyl-L-methionine</name>
        <dbReference type="ChEBI" id="CHEBI:59789"/>
    </ligand>
</feature>
<keyword evidence="5 6" id="KW-0694">RNA-binding</keyword>
<proteinExistence type="inferred from homology"/>
<evidence type="ECO:0000256" key="4">
    <source>
        <dbReference type="ARBA" id="ARBA00022691"/>
    </source>
</evidence>
<reference evidence="8 9" key="1">
    <citation type="submission" date="2017-04" db="EMBL/GenBank/DDBJ databases">
        <authorList>
            <person name="Varghese N."/>
            <person name="Submissions S."/>
        </authorList>
    </citation>
    <scope>NUCLEOTIDE SEQUENCE [LARGE SCALE GENOMIC DNA]</scope>
    <source>
        <strain evidence="8 9">DSM 9789</strain>
    </source>
</reference>
<dbReference type="AlphaFoldDB" id="A0A8G2FWF3"/>
<gene>
    <name evidence="8" type="ORF">SAMN02745355_0621</name>
</gene>
<comment type="caution">
    <text evidence="8">The sequence shown here is derived from an EMBL/GenBank/DDBJ whole genome shotgun (WGS) entry which is preliminary data.</text>
</comment>
<dbReference type="SMART" id="SM00650">
    <property type="entry name" value="rADc"/>
    <property type="match status" value="1"/>
</dbReference>
<dbReference type="InterPro" id="IPR011530">
    <property type="entry name" value="rRNA_adenine_dimethylase"/>
</dbReference>
<feature type="binding site" evidence="6">
    <location>
        <position position="95"/>
    </location>
    <ligand>
        <name>S-adenosyl-L-methionine</name>
        <dbReference type="ChEBI" id="CHEBI:59789"/>
    </ligand>
</feature>
<dbReference type="PANTHER" id="PTHR11727">
    <property type="entry name" value="DIMETHYLADENOSINE TRANSFERASE"/>
    <property type="match status" value="1"/>
</dbReference>
<dbReference type="GO" id="GO:0000179">
    <property type="term" value="F:rRNA (adenine-N6,N6-)-dimethyltransferase activity"/>
    <property type="evidence" value="ECO:0007669"/>
    <property type="project" value="UniProtKB-UniRule"/>
</dbReference>
<comment type="caution">
    <text evidence="6">Lacks conserved residue(s) required for the propagation of feature annotation.</text>
</comment>
<evidence type="ECO:0000256" key="5">
    <source>
        <dbReference type="ARBA" id="ARBA00022884"/>
    </source>
</evidence>
<evidence type="ECO:0000313" key="8">
    <source>
        <dbReference type="EMBL" id="SMD30727.1"/>
    </source>
</evidence>
<evidence type="ECO:0000256" key="6">
    <source>
        <dbReference type="PROSITE-ProRule" id="PRU01026"/>
    </source>
</evidence>
<feature type="binding site" evidence="6">
    <location>
        <position position="58"/>
    </location>
    <ligand>
        <name>S-adenosyl-L-methionine</name>
        <dbReference type="ChEBI" id="CHEBI:59789"/>
    </ligand>
</feature>
<dbReference type="RefSeq" id="WP_084272597.1">
    <property type="nucleotide sequence ID" value="NZ_FWYE01000001.1"/>
</dbReference>
<dbReference type="PROSITE" id="PS51689">
    <property type="entry name" value="SAM_RNA_A_N6_MT"/>
    <property type="match status" value="1"/>
</dbReference>
<dbReference type="PANTHER" id="PTHR11727:SF7">
    <property type="entry name" value="DIMETHYLADENOSINE TRANSFERASE-RELATED"/>
    <property type="match status" value="1"/>
</dbReference>
<evidence type="ECO:0000256" key="1">
    <source>
        <dbReference type="ARBA" id="ARBA00022552"/>
    </source>
</evidence>
<dbReference type="InterPro" id="IPR001737">
    <property type="entry name" value="KsgA/Erm"/>
</dbReference>